<dbReference type="AlphaFoldDB" id="A0A0D2GAF9"/>
<feature type="compositionally biased region" description="Basic and acidic residues" evidence="1">
    <location>
        <begin position="367"/>
        <end position="376"/>
    </location>
</feature>
<sequence length="376" mass="42492">MRYREKKTYFVYGTGYPQDKLCLGNLVLRDYANPTRVRHYTHPNLPDEGRRNHANIIPLPKTTRVKVKKGLNISIGADLVDIVTLKFPWNSTRTRLISAPSGQKIELKNSDSFFHHEVLKNDEARRTLATWVSAAHSDRMNIFRRKPRIWLLTGLYIFRDATCSEIENASAGAEAALSSALVAAAGGPPVGPEVDVSVVKQIETEVPLAGDLVWAAQWTLLNLEGVWYRSGIEGSDSQGWMVPFSISLYPDRFSSGVLKAGASDEIAYLSVRERVLDQDEGQEQLEDLSVQPEDEYDRQLEKAICDFQESVTEQEAKDADPVYQARKKELLDGQRRAYEDFELACEEFPPGSKERRETHQALNEADEAVREFESEL</sequence>
<accession>A0A0D2GAF9</accession>
<dbReference type="OrthoDB" id="4670414at2759"/>
<gene>
    <name evidence="2" type="ORF">Z519_04147</name>
</gene>
<reference evidence="2" key="1">
    <citation type="submission" date="2015-01" db="EMBL/GenBank/DDBJ databases">
        <title>The Genome Sequence of Cladophialophora bantiana CBS 173.52.</title>
        <authorList>
            <consortium name="The Broad Institute Genomics Platform"/>
            <person name="Cuomo C."/>
            <person name="de Hoog S."/>
            <person name="Gorbushina A."/>
            <person name="Stielow B."/>
            <person name="Teixiera M."/>
            <person name="Abouelleil A."/>
            <person name="Chapman S.B."/>
            <person name="Priest M."/>
            <person name="Young S.K."/>
            <person name="Wortman J."/>
            <person name="Nusbaum C."/>
            <person name="Birren B."/>
        </authorList>
    </citation>
    <scope>NUCLEOTIDE SEQUENCE [LARGE SCALE GENOMIC DNA]</scope>
    <source>
        <strain evidence="2">CBS 173.52</strain>
    </source>
</reference>
<evidence type="ECO:0000313" key="3">
    <source>
        <dbReference type="Proteomes" id="UP000053789"/>
    </source>
</evidence>
<dbReference type="RefSeq" id="XP_016622231.1">
    <property type="nucleotide sequence ID" value="XM_016761893.1"/>
</dbReference>
<dbReference type="HOGENOM" id="CLU_894557_0_0_1"/>
<dbReference type="VEuPathDB" id="FungiDB:Z519_04147"/>
<dbReference type="Proteomes" id="UP000053789">
    <property type="component" value="Unassembled WGS sequence"/>
</dbReference>
<name>A0A0D2GAF9_CLAB1</name>
<evidence type="ECO:0000313" key="2">
    <source>
        <dbReference type="EMBL" id="KIW95562.1"/>
    </source>
</evidence>
<organism evidence="2 3">
    <name type="scientific">Cladophialophora bantiana (strain ATCC 10958 / CBS 173.52 / CDC B-1940 / NIH 8579)</name>
    <name type="common">Xylohypha bantiana</name>
    <dbReference type="NCBI Taxonomy" id="1442370"/>
    <lineage>
        <taxon>Eukaryota</taxon>
        <taxon>Fungi</taxon>
        <taxon>Dikarya</taxon>
        <taxon>Ascomycota</taxon>
        <taxon>Pezizomycotina</taxon>
        <taxon>Eurotiomycetes</taxon>
        <taxon>Chaetothyriomycetidae</taxon>
        <taxon>Chaetothyriales</taxon>
        <taxon>Herpotrichiellaceae</taxon>
        <taxon>Cladophialophora</taxon>
    </lineage>
</organism>
<protein>
    <submittedName>
        <fullName evidence="2">Uncharacterized protein</fullName>
    </submittedName>
</protein>
<dbReference type="GeneID" id="27697075"/>
<feature type="region of interest" description="Disordered" evidence="1">
    <location>
        <begin position="349"/>
        <end position="376"/>
    </location>
</feature>
<dbReference type="EMBL" id="KN846984">
    <property type="protein sequence ID" value="KIW95562.1"/>
    <property type="molecule type" value="Genomic_DNA"/>
</dbReference>
<proteinExistence type="predicted"/>
<keyword evidence="3" id="KW-1185">Reference proteome</keyword>
<evidence type="ECO:0000256" key="1">
    <source>
        <dbReference type="SAM" id="MobiDB-lite"/>
    </source>
</evidence>